<sequence length="126" mass="13848">TTLHYMEITLRATGRGSLSQPVTSLDSGTPSFTVCFPLIFLEVHSFICSSQLPHVFGLPSSSIYALSVVFLGDSECVGCFHGNVQNFFILPGHTTMKRVSTFMKIRESCTPFPTCIPMPNKQIISI</sequence>
<dbReference type="EMBL" id="AP015040">
    <property type="protein sequence ID" value="BAT92746.1"/>
    <property type="molecule type" value="Genomic_DNA"/>
</dbReference>
<protein>
    <submittedName>
        <fullName evidence="1">Uncharacterized protein</fullName>
    </submittedName>
</protein>
<gene>
    <name evidence="1" type="primary">Vigan.07G156700</name>
    <name evidence="1" type="ORF">VIGAN_07156700</name>
</gene>
<name>A0A0S3SIQ2_PHAAN</name>
<accession>A0A0S3SIQ2</accession>
<organism evidence="1 2">
    <name type="scientific">Vigna angularis var. angularis</name>
    <dbReference type="NCBI Taxonomy" id="157739"/>
    <lineage>
        <taxon>Eukaryota</taxon>
        <taxon>Viridiplantae</taxon>
        <taxon>Streptophyta</taxon>
        <taxon>Embryophyta</taxon>
        <taxon>Tracheophyta</taxon>
        <taxon>Spermatophyta</taxon>
        <taxon>Magnoliopsida</taxon>
        <taxon>eudicotyledons</taxon>
        <taxon>Gunneridae</taxon>
        <taxon>Pentapetalae</taxon>
        <taxon>rosids</taxon>
        <taxon>fabids</taxon>
        <taxon>Fabales</taxon>
        <taxon>Fabaceae</taxon>
        <taxon>Papilionoideae</taxon>
        <taxon>50 kb inversion clade</taxon>
        <taxon>NPAAA clade</taxon>
        <taxon>indigoferoid/millettioid clade</taxon>
        <taxon>Phaseoleae</taxon>
        <taxon>Vigna</taxon>
    </lineage>
</organism>
<dbReference type="AlphaFoldDB" id="A0A0S3SIQ2"/>
<keyword evidence="2" id="KW-1185">Reference proteome</keyword>
<evidence type="ECO:0000313" key="1">
    <source>
        <dbReference type="EMBL" id="BAT92746.1"/>
    </source>
</evidence>
<dbReference type="Proteomes" id="UP000291084">
    <property type="component" value="Chromosome 7"/>
</dbReference>
<feature type="non-terminal residue" evidence="1">
    <location>
        <position position="1"/>
    </location>
</feature>
<reference evidence="1 2" key="1">
    <citation type="journal article" date="2015" name="Sci. Rep.">
        <title>The power of single molecule real-time sequencing technology in the de novo assembly of a eukaryotic genome.</title>
        <authorList>
            <person name="Sakai H."/>
            <person name="Naito K."/>
            <person name="Ogiso-Tanaka E."/>
            <person name="Takahashi Y."/>
            <person name="Iseki K."/>
            <person name="Muto C."/>
            <person name="Satou K."/>
            <person name="Teruya K."/>
            <person name="Shiroma A."/>
            <person name="Shimoji M."/>
            <person name="Hirano T."/>
            <person name="Itoh T."/>
            <person name="Kaga A."/>
            <person name="Tomooka N."/>
        </authorList>
    </citation>
    <scope>NUCLEOTIDE SEQUENCE [LARGE SCALE GENOMIC DNA]</scope>
    <source>
        <strain evidence="2">cv. Shumari</strain>
    </source>
</reference>
<proteinExistence type="predicted"/>
<evidence type="ECO:0000313" key="2">
    <source>
        <dbReference type="Proteomes" id="UP000291084"/>
    </source>
</evidence>